<protein>
    <submittedName>
        <fullName evidence="1">DNA-directed RNA polymerase subunit K</fullName>
    </submittedName>
</protein>
<keyword evidence="1" id="KW-0804">Transcription</keyword>
<evidence type="ECO:0000313" key="1">
    <source>
        <dbReference type="EMBL" id="MBA4453163.1"/>
    </source>
</evidence>
<dbReference type="EMBL" id="JACEMZ010000083">
    <property type="protein sequence ID" value="MBA4453163.1"/>
    <property type="molecule type" value="Genomic_DNA"/>
</dbReference>
<proteinExistence type="predicted"/>
<sequence length="167" mass="18668">MSNVEEPVVETSEPVESTEVEELESDLEVNAGLDKALATYRKLTEGGKDAEPLTDKQQADLEKKLEEIQSREIVDTVEEHEPEEIPCEKGKITIGPPTLTRFEKARIMGARALQLSLGAPPFIAIPKTARISLDIAMEELELRVIPITIRRVLPNGDYQNIPIDYFD</sequence>
<evidence type="ECO:0000313" key="2">
    <source>
        <dbReference type="Proteomes" id="UP000559653"/>
    </source>
</evidence>
<gene>
    <name evidence="1" type="ORF">H2B03_08395</name>
</gene>
<organism evidence="1 2">
    <name type="scientific">Candidatus Nitrosomaritimum aestuariumsis</name>
    <dbReference type="NCBI Taxonomy" id="3342354"/>
    <lineage>
        <taxon>Archaea</taxon>
        <taxon>Nitrososphaerota</taxon>
        <taxon>Nitrososphaeria</taxon>
        <taxon>Nitrosopumilales</taxon>
        <taxon>Nitrosopumilaceae</taxon>
        <taxon>Candidatus Nitrosomaritimum</taxon>
    </lineage>
</organism>
<name>A0AC60W093_9ARCH</name>
<accession>A0AC60W093</accession>
<comment type="caution">
    <text evidence="1">The sequence shown here is derived from an EMBL/GenBank/DDBJ whole genome shotgun (WGS) entry which is preliminary data.</text>
</comment>
<dbReference type="Proteomes" id="UP000559653">
    <property type="component" value="Unassembled WGS sequence"/>
</dbReference>
<keyword evidence="1" id="KW-0240">DNA-directed RNA polymerase</keyword>
<reference evidence="1 2" key="1">
    <citation type="journal article" date="2020" name="Appl. Environ. Microbiol.">
        <title>Genomic Characteristics of a Novel Species of Ammonia-Oxidizing Archaea from the Jiulong River Estuary.</title>
        <authorList>
            <person name="Zou D."/>
            <person name="Wan R."/>
            <person name="Han L."/>
            <person name="Xu M.N."/>
            <person name="Liu Y."/>
            <person name="Liu H."/>
            <person name="Kao S.J."/>
            <person name="Li M."/>
        </authorList>
    </citation>
    <scope>NUCLEOTIDE SEQUENCE [LARGE SCALE GENOMIC DNA]</scope>
    <source>
        <strain evidence="1">W1bin1</strain>
    </source>
</reference>